<name>A0ABP7T170_9PSEU</name>
<protein>
    <submittedName>
        <fullName evidence="2">Protein phosphatase 2C domain-containing protein</fullName>
    </submittedName>
</protein>
<dbReference type="InterPro" id="IPR036457">
    <property type="entry name" value="PPM-type-like_dom_sf"/>
</dbReference>
<accession>A0ABP7T170</accession>
<comment type="caution">
    <text evidence="2">The sequence shown here is derived from an EMBL/GenBank/DDBJ whole genome shotgun (WGS) entry which is preliminary data.</text>
</comment>
<dbReference type="SUPFAM" id="SSF81606">
    <property type="entry name" value="PP2C-like"/>
    <property type="match status" value="1"/>
</dbReference>
<dbReference type="SMART" id="SM00331">
    <property type="entry name" value="PP2C_SIG"/>
    <property type="match status" value="1"/>
</dbReference>
<evidence type="ECO:0000313" key="2">
    <source>
        <dbReference type="EMBL" id="GAA4019571.1"/>
    </source>
</evidence>
<proteinExistence type="predicted"/>
<keyword evidence="3" id="KW-1185">Reference proteome</keyword>
<dbReference type="Proteomes" id="UP001501747">
    <property type="component" value="Unassembled WGS sequence"/>
</dbReference>
<dbReference type="PROSITE" id="PS51746">
    <property type="entry name" value="PPM_2"/>
    <property type="match status" value="1"/>
</dbReference>
<dbReference type="Gene3D" id="3.60.40.10">
    <property type="entry name" value="PPM-type phosphatase domain"/>
    <property type="match status" value="1"/>
</dbReference>
<dbReference type="Pfam" id="PF13672">
    <property type="entry name" value="PP2C_2"/>
    <property type="match status" value="1"/>
</dbReference>
<feature type="domain" description="PPM-type phosphatase" evidence="1">
    <location>
        <begin position="17"/>
        <end position="227"/>
    </location>
</feature>
<evidence type="ECO:0000313" key="3">
    <source>
        <dbReference type="Proteomes" id="UP001501747"/>
    </source>
</evidence>
<evidence type="ECO:0000259" key="1">
    <source>
        <dbReference type="PROSITE" id="PS51746"/>
    </source>
</evidence>
<gene>
    <name evidence="2" type="ORF">GCM10022247_49090</name>
</gene>
<dbReference type="SMART" id="SM00332">
    <property type="entry name" value="PP2Cc"/>
    <property type="match status" value="1"/>
</dbReference>
<reference evidence="3" key="1">
    <citation type="journal article" date="2019" name="Int. J. Syst. Evol. Microbiol.">
        <title>The Global Catalogue of Microorganisms (GCM) 10K type strain sequencing project: providing services to taxonomists for standard genome sequencing and annotation.</title>
        <authorList>
            <consortium name="The Broad Institute Genomics Platform"/>
            <consortium name="The Broad Institute Genome Sequencing Center for Infectious Disease"/>
            <person name="Wu L."/>
            <person name="Ma J."/>
        </authorList>
    </citation>
    <scope>NUCLEOTIDE SEQUENCE [LARGE SCALE GENOMIC DNA]</scope>
    <source>
        <strain evidence="3">JCM 17342</strain>
    </source>
</reference>
<sequence>MITAAAGSEIGRRYDANYDVVHLSEAPLRAVVADGMGDGEGSARAGRAAVDTFVNSLTTGITPEMLRAAVANAQHEVAKIPGFAGCTLTALVQSRTGFWITQLGDSRVYRLRQGLLELLTVDHTMAWLGAVNGWYPFDSSEAAAARYHLTRYVGHPDRPEPDVLSVSVRPGDTYLLCTDGIAEQVSFHRIREVLGQPKAAIAKVTTLLADADAAGGADNASAVLISAE</sequence>
<dbReference type="InterPro" id="IPR001932">
    <property type="entry name" value="PPM-type_phosphatase-like_dom"/>
</dbReference>
<organism evidence="2 3">
    <name type="scientific">Allokutzneria multivorans</name>
    <dbReference type="NCBI Taxonomy" id="1142134"/>
    <lineage>
        <taxon>Bacteria</taxon>
        <taxon>Bacillati</taxon>
        <taxon>Actinomycetota</taxon>
        <taxon>Actinomycetes</taxon>
        <taxon>Pseudonocardiales</taxon>
        <taxon>Pseudonocardiaceae</taxon>
        <taxon>Allokutzneria</taxon>
    </lineage>
</organism>
<dbReference type="EMBL" id="BAABAL010000018">
    <property type="protein sequence ID" value="GAA4019571.1"/>
    <property type="molecule type" value="Genomic_DNA"/>
</dbReference>
<dbReference type="RefSeq" id="WP_344878969.1">
    <property type="nucleotide sequence ID" value="NZ_BAABAL010000018.1"/>
</dbReference>